<organism evidence="1 4">
    <name type="scientific">Rotaria sordida</name>
    <dbReference type="NCBI Taxonomy" id="392033"/>
    <lineage>
        <taxon>Eukaryota</taxon>
        <taxon>Metazoa</taxon>
        <taxon>Spiralia</taxon>
        <taxon>Gnathifera</taxon>
        <taxon>Rotifera</taxon>
        <taxon>Eurotatoria</taxon>
        <taxon>Bdelloidea</taxon>
        <taxon>Philodinida</taxon>
        <taxon>Philodinidae</taxon>
        <taxon>Rotaria</taxon>
    </lineage>
</organism>
<evidence type="ECO:0000313" key="2">
    <source>
        <dbReference type="EMBL" id="CAF3758431.1"/>
    </source>
</evidence>
<dbReference type="Proteomes" id="UP000663836">
    <property type="component" value="Unassembled WGS sequence"/>
</dbReference>
<accession>A0A814G8C8</accession>
<reference evidence="1" key="1">
    <citation type="submission" date="2021-02" db="EMBL/GenBank/DDBJ databases">
        <authorList>
            <person name="Nowell W R."/>
        </authorList>
    </citation>
    <scope>NUCLEOTIDE SEQUENCE</scope>
</reference>
<comment type="caution">
    <text evidence="1">The sequence shown here is derived from an EMBL/GenBank/DDBJ whole genome shotgun (WGS) entry which is preliminary data.</text>
</comment>
<protein>
    <submittedName>
        <fullName evidence="1">Uncharacterized protein</fullName>
    </submittedName>
</protein>
<proteinExistence type="predicted"/>
<dbReference type="Proteomes" id="UP000663854">
    <property type="component" value="Unassembled WGS sequence"/>
</dbReference>
<dbReference type="EMBL" id="CAJNOH010000306">
    <property type="protein sequence ID" value="CAF0993213.1"/>
    <property type="molecule type" value="Genomic_DNA"/>
</dbReference>
<sequence>MPGLNEAQFALSGVSPRRIQQYSPVANGAQYFLSKGYKTPNRDVEMVLCLPSDPQCNKPIIRNTVNSPGFGEAGLRLTFTREGLPIMIIPQARYASADNRVTGYTIQSCQDVLCENGFSTSSTSLPFNLTGKAYCQGTSVDVALNRFGFPTWLTLCGSELNLIHCLTQTCNQTSVVQFVVDPNWVYFVYLAVDSQFRFSIVTSGQTGQSDITYIRCLDVDCSQSIQSQLTIPSKTKQRLVGTRVQFVINPKTDLPIFHFTASEYPSNIPVYQFIPCTNVECSDLSEIIDYGVSLGFNQLRVSEMLVDNQGIVIAALRVNNAITNQTLNAFVRIAQRH</sequence>
<evidence type="ECO:0000313" key="1">
    <source>
        <dbReference type="EMBL" id="CAF0993213.1"/>
    </source>
</evidence>
<name>A0A814G8C8_9BILA</name>
<dbReference type="AlphaFoldDB" id="A0A814G8C8"/>
<dbReference type="EMBL" id="CAJOAX010001946">
    <property type="protein sequence ID" value="CAF3758431.1"/>
    <property type="molecule type" value="Genomic_DNA"/>
</dbReference>
<evidence type="ECO:0000313" key="3">
    <source>
        <dbReference type="EMBL" id="CAF4187405.1"/>
    </source>
</evidence>
<evidence type="ECO:0000313" key="4">
    <source>
        <dbReference type="Proteomes" id="UP000663854"/>
    </source>
</evidence>
<dbReference type="Proteomes" id="UP000663823">
    <property type="component" value="Unassembled WGS sequence"/>
</dbReference>
<dbReference type="EMBL" id="CAJOBD010013097">
    <property type="protein sequence ID" value="CAF4187405.1"/>
    <property type="molecule type" value="Genomic_DNA"/>
</dbReference>
<gene>
    <name evidence="3" type="ORF">JBS370_LOCUS35847</name>
    <name evidence="2" type="ORF">OTI717_LOCUS15979</name>
    <name evidence="1" type="ORF">PYM288_LOCUS14227</name>
</gene>